<feature type="compositionally biased region" description="Basic residues" evidence="12">
    <location>
        <begin position="376"/>
        <end position="390"/>
    </location>
</feature>
<keyword evidence="8" id="KW-0675">Receptor</keyword>
<dbReference type="GO" id="GO:0004930">
    <property type="term" value="F:G protein-coupled receptor activity"/>
    <property type="evidence" value="ECO:0007669"/>
    <property type="project" value="UniProtKB-KW"/>
</dbReference>
<sequence>MPIFNMLPNFDFHTFFYWVTVLHLLARPQQVATSSHAKAVKPADIILGGLFPVHKSTAKDDSCMPRLFKEGVVLTEAMIYAVKYVNDKKLLPHNVILGYDIRDTCSKVITALKTSLDFVNERQVLSERESNSTLEVSSKNPIAVLGAGNSVISSAVNNILSIFKVSQIGYASTSRILSNKNRYPTFLRTVPPDSHQGRAIAKIVSHFGWNYVALIASDNIYGRPLAETFKNEAKKLGVCLAFDILIPYNPNVDTLRATVGKLRDKNIEVILLFTSESEAADILHEAAQQKVTQKMWIASDSWADSPKIAEDNAKVVEGMFRIINQPTVVPEFMEYFYKLNPFNNNHNSWFGQLWEELFQCTISENNFTSPSVNRKSANRKSANRKSVNRKSVNRKSLNMKNCSGGEEMADKLPKTDAAFSRVSYVLDAVLAVVYSVRKICQTDLATKTSTETSRKEACINRVTPSSVLSHIFNITFTSVTKRTVSFDKNGDGIGRYDIINLQSHGKSRLNTSFLKIGEYDGKTGSLKLQSHAIHWPGGVTSPPNGRCSLECPPGTFKVVMKPICCWICKACPTGSISNASGVSTCTQCLSDKIPNDGKTKCIVIPTKFLGWNSTWAWVLSGTIFLCELACVITLIIFLRHKETPIVKAANREMSFLLLFGLIVGFLIPLAYIGKPTDGSCKMQIILFGTSFAFSLSIVLARINRTIVVFRYSKVTPKNQSKFLKKYLSLFLYNRTQVMLALFFTVIELLLCVAWLLSSPPRVAVRRLTMTENFLMCETKTNFGHVISNAFIIFLSFLCTFVAFKSRKLPQNYNEAKFISFAMFVFNFVWLTCVGAFYGTPDGQHDVIINCFAILASNLAILVLIFGPKLHIILFRPALNQMAVFRALTAQYTFKASRRSSAITSDMMGSSYILKENKYVQTCGTMTEKYVNEKSFNGPATVANDVTVTKETTLGRKIRSESMEKREVKLARTRWGHFRGLNMKAVSDSALYRPVEKGDASGFSERIRRGSAIDEASRSLIDKESAVREKDSLCRYSSCNQLKYQLIAKGESENAPICTISLKKHMLPQRKEQINLVSKGKLETKELSVLLKLGFTDPKLRSQTNTATILDTESMEKFFADPAALTTTA</sequence>
<evidence type="ECO:0000256" key="4">
    <source>
        <dbReference type="ARBA" id="ARBA00022729"/>
    </source>
</evidence>
<feature type="transmembrane region" description="Helical" evidence="13">
    <location>
        <begin position="654"/>
        <end position="672"/>
    </location>
</feature>
<keyword evidence="3 13" id="KW-0812">Transmembrane</keyword>
<organism evidence="15 16">
    <name type="scientific">Desmophyllum pertusum</name>
    <dbReference type="NCBI Taxonomy" id="174260"/>
    <lineage>
        <taxon>Eukaryota</taxon>
        <taxon>Metazoa</taxon>
        <taxon>Cnidaria</taxon>
        <taxon>Anthozoa</taxon>
        <taxon>Hexacorallia</taxon>
        <taxon>Scleractinia</taxon>
        <taxon>Caryophylliina</taxon>
        <taxon>Caryophylliidae</taxon>
        <taxon>Desmophyllum</taxon>
    </lineage>
</organism>
<feature type="transmembrane region" description="Helical" evidence="13">
    <location>
        <begin position="782"/>
        <end position="803"/>
    </location>
</feature>
<comment type="subcellular location">
    <subcellularLocation>
        <location evidence="1">Cell membrane</location>
        <topology evidence="1">Multi-pass membrane protein</topology>
    </subcellularLocation>
</comment>
<evidence type="ECO:0000256" key="12">
    <source>
        <dbReference type="SAM" id="MobiDB-lite"/>
    </source>
</evidence>
<keyword evidence="2" id="KW-1003">Cell membrane</keyword>
<evidence type="ECO:0000256" key="10">
    <source>
        <dbReference type="ARBA" id="ARBA00023224"/>
    </source>
</evidence>
<dbReference type="PROSITE" id="PS50259">
    <property type="entry name" value="G_PROTEIN_RECEP_F3_4"/>
    <property type="match status" value="1"/>
</dbReference>
<evidence type="ECO:0000313" key="16">
    <source>
        <dbReference type="Proteomes" id="UP001163046"/>
    </source>
</evidence>
<dbReference type="InterPro" id="IPR050726">
    <property type="entry name" value="mGluR"/>
</dbReference>
<evidence type="ECO:0000259" key="14">
    <source>
        <dbReference type="PROSITE" id="PS50259"/>
    </source>
</evidence>
<evidence type="ECO:0000313" key="15">
    <source>
        <dbReference type="EMBL" id="KAJ7391809.1"/>
    </source>
</evidence>
<dbReference type="InterPro" id="IPR001828">
    <property type="entry name" value="ANF_lig-bd_rcpt"/>
</dbReference>
<dbReference type="GO" id="GO:0050909">
    <property type="term" value="P:sensory perception of taste"/>
    <property type="evidence" value="ECO:0007669"/>
    <property type="project" value="UniProtKB-ARBA"/>
</dbReference>
<comment type="similarity">
    <text evidence="11">Belongs to the G-protein coupled receptor 3 family. TAS1R subfamily.</text>
</comment>
<evidence type="ECO:0000256" key="2">
    <source>
        <dbReference type="ARBA" id="ARBA00022475"/>
    </source>
</evidence>
<dbReference type="InterPro" id="IPR038550">
    <property type="entry name" value="GPCR_3_9-Cys_sf"/>
</dbReference>
<dbReference type="GO" id="GO:0005886">
    <property type="term" value="C:plasma membrane"/>
    <property type="evidence" value="ECO:0007669"/>
    <property type="project" value="UniProtKB-SubCell"/>
</dbReference>
<evidence type="ECO:0000256" key="8">
    <source>
        <dbReference type="ARBA" id="ARBA00023170"/>
    </source>
</evidence>
<name>A0A9X0A567_9CNID</name>
<keyword evidence="4" id="KW-0732">Signal</keyword>
<keyword evidence="6" id="KW-0297">G-protein coupled receptor</keyword>
<keyword evidence="5 13" id="KW-1133">Transmembrane helix</keyword>
<dbReference type="InterPro" id="IPR009030">
    <property type="entry name" value="Growth_fac_rcpt_cys_sf"/>
</dbReference>
<dbReference type="CDD" id="cd13953">
    <property type="entry name" value="7tm_classC_mGluR-like"/>
    <property type="match status" value="1"/>
</dbReference>
<evidence type="ECO:0000256" key="3">
    <source>
        <dbReference type="ARBA" id="ARBA00022692"/>
    </source>
</evidence>
<evidence type="ECO:0000256" key="11">
    <source>
        <dbReference type="ARBA" id="ARBA00038492"/>
    </source>
</evidence>
<feature type="domain" description="G-protein coupled receptors family 3 profile" evidence="14">
    <location>
        <begin position="631"/>
        <end position="888"/>
    </location>
</feature>
<dbReference type="PANTHER" id="PTHR24060">
    <property type="entry name" value="METABOTROPIC GLUTAMATE RECEPTOR"/>
    <property type="match status" value="1"/>
</dbReference>
<evidence type="ECO:0000256" key="6">
    <source>
        <dbReference type="ARBA" id="ARBA00023040"/>
    </source>
</evidence>
<evidence type="ECO:0000256" key="1">
    <source>
        <dbReference type="ARBA" id="ARBA00004651"/>
    </source>
</evidence>
<protein>
    <recommendedName>
        <fullName evidence="14">G-protein coupled receptors family 3 profile domain-containing protein</fullName>
    </recommendedName>
</protein>
<feature type="transmembrane region" description="Helical" evidence="13">
    <location>
        <begin position="615"/>
        <end position="638"/>
    </location>
</feature>
<keyword evidence="7 13" id="KW-0472">Membrane</keyword>
<proteinExistence type="inferred from homology"/>
<dbReference type="OrthoDB" id="5984008at2759"/>
<dbReference type="AlphaFoldDB" id="A0A9X0A567"/>
<dbReference type="Gene3D" id="2.10.50.30">
    <property type="entry name" value="GPCR, family 3, nine cysteines domain"/>
    <property type="match status" value="1"/>
</dbReference>
<dbReference type="InterPro" id="IPR000337">
    <property type="entry name" value="GPCR_3"/>
</dbReference>
<dbReference type="SUPFAM" id="SSF57184">
    <property type="entry name" value="Growth factor receptor domain"/>
    <property type="match status" value="1"/>
</dbReference>
<feature type="transmembrane region" description="Helical" evidence="13">
    <location>
        <begin position="684"/>
        <end position="703"/>
    </location>
</feature>
<keyword evidence="10" id="KW-0807">Transducer</keyword>
<dbReference type="InterPro" id="IPR028082">
    <property type="entry name" value="Peripla_BP_I"/>
</dbReference>
<accession>A0A9X0A567</accession>
<evidence type="ECO:0000256" key="9">
    <source>
        <dbReference type="ARBA" id="ARBA00023180"/>
    </source>
</evidence>
<feature type="transmembrane region" description="Helical" evidence="13">
    <location>
        <begin position="815"/>
        <end position="840"/>
    </location>
</feature>
<evidence type="ECO:0000256" key="5">
    <source>
        <dbReference type="ARBA" id="ARBA00022989"/>
    </source>
</evidence>
<keyword evidence="16" id="KW-1185">Reference proteome</keyword>
<dbReference type="Pfam" id="PF07562">
    <property type="entry name" value="NCD3G"/>
    <property type="match status" value="1"/>
</dbReference>
<dbReference type="InterPro" id="IPR017978">
    <property type="entry name" value="GPCR_3_C"/>
</dbReference>
<dbReference type="EMBL" id="MU825404">
    <property type="protein sequence ID" value="KAJ7391809.1"/>
    <property type="molecule type" value="Genomic_DNA"/>
</dbReference>
<dbReference type="Pfam" id="PF01094">
    <property type="entry name" value="ANF_receptor"/>
    <property type="match status" value="1"/>
</dbReference>
<dbReference type="SUPFAM" id="SSF53822">
    <property type="entry name" value="Periplasmic binding protein-like I"/>
    <property type="match status" value="1"/>
</dbReference>
<dbReference type="Pfam" id="PF00003">
    <property type="entry name" value="7tm_3"/>
    <property type="match status" value="1"/>
</dbReference>
<dbReference type="FunFam" id="3.40.50.2300:FF:000016">
    <property type="entry name" value="Taste 1 receptor member 2"/>
    <property type="match status" value="1"/>
</dbReference>
<evidence type="ECO:0000256" key="7">
    <source>
        <dbReference type="ARBA" id="ARBA00023136"/>
    </source>
</evidence>
<feature type="transmembrane region" description="Helical" evidence="13">
    <location>
        <begin position="846"/>
        <end position="865"/>
    </location>
</feature>
<keyword evidence="9" id="KW-0325">Glycoprotein</keyword>
<dbReference type="Gene3D" id="3.40.50.2300">
    <property type="match status" value="2"/>
</dbReference>
<feature type="region of interest" description="Disordered" evidence="12">
    <location>
        <begin position="369"/>
        <end position="390"/>
    </location>
</feature>
<gene>
    <name evidence="15" type="ORF">OS493_016097</name>
</gene>
<evidence type="ECO:0000256" key="13">
    <source>
        <dbReference type="SAM" id="Phobius"/>
    </source>
</evidence>
<comment type="caution">
    <text evidence="15">The sequence shown here is derived from an EMBL/GenBank/DDBJ whole genome shotgun (WGS) entry which is preliminary data.</text>
</comment>
<dbReference type="FunFam" id="2.10.50.30:FF:000004">
    <property type="entry name" value="Taste receptor type 1 member 3-like protein"/>
    <property type="match status" value="1"/>
</dbReference>
<dbReference type="Proteomes" id="UP001163046">
    <property type="component" value="Unassembled WGS sequence"/>
</dbReference>
<dbReference type="PRINTS" id="PR00248">
    <property type="entry name" value="GPCRMGR"/>
</dbReference>
<reference evidence="15" key="1">
    <citation type="submission" date="2023-01" db="EMBL/GenBank/DDBJ databases">
        <title>Genome assembly of the deep-sea coral Lophelia pertusa.</title>
        <authorList>
            <person name="Herrera S."/>
            <person name="Cordes E."/>
        </authorList>
    </citation>
    <scope>NUCLEOTIDE SEQUENCE</scope>
    <source>
        <strain evidence="15">USNM1676648</strain>
        <tissue evidence="15">Polyp</tissue>
    </source>
</reference>
<dbReference type="InterPro" id="IPR011500">
    <property type="entry name" value="GPCR_3_9-Cys_dom"/>
</dbReference>
<feature type="transmembrane region" description="Helical" evidence="13">
    <location>
        <begin position="737"/>
        <end position="756"/>
    </location>
</feature>